<proteinExistence type="predicted"/>
<organism evidence="2 3">
    <name type="scientific">Oerskovia enterophila</name>
    <dbReference type="NCBI Taxonomy" id="43678"/>
    <lineage>
        <taxon>Bacteria</taxon>
        <taxon>Bacillati</taxon>
        <taxon>Actinomycetota</taxon>
        <taxon>Actinomycetes</taxon>
        <taxon>Micrococcales</taxon>
        <taxon>Cellulomonadaceae</taxon>
        <taxon>Oerskovia</taxon>
    </lineage>
</organism>
<keyword evidence="3" id="KW-1185">Reference proteome</keyword>
<accession>A0ABX2Y8H7</accession>
<evidence type="ECO:0000313" key="3">
    <source>
        <dbReference type="Proteomes" id="UP000093412"/>
    </source>
</evidence>
<name>A0ABX2Y8H7_9CELL</name>
<sequence length="391" mass="42052">MQTLAHEALASIDDQARHLAQEHLSGGITDEAVRHRFAELIFTTQVARDVTRSLRAPSCDWEDIEGAVSETLLLKTYAGAGDGGLDVARIADGASLTGWARQLGKRIASSKRRDQMNANSKSAPFAPTGTPGEPTPFEHVSVAAAGADERLDEEHDQGVLLAFREQIANAVHAATRTRTQARAVRTTFDLPQVVADPNPLTTYLARQAIEANPAAALDSLRNRHTRSCDPLLSPMWDSYSEEDGANVETLVSQWGYQAAVLLIQEAVVAQARPPAIKVRAMTEEIVSWSRSLGWSSATARLVEAYLAVACTPLCAGDRRKPSPELDEVLDARRATALTWDQVVAEHLVAYPTSPAGTTPEQIAATMGALLEDALEPEPTNQAVNAADLNLA</sequence>
<dbReference type="RefSeq" id="WP_068624005.1">
    <property type="nucleotide sequence ID" value="NZ_MAQA01000003.1"/>
</dbReference>
<dbReference type="EMBL" id="MAQA01000003">
    <property type="protein sequence ID" value="OCI32824.1"/>
    <property type="molecule type" value="Genomic_DNA"/>
</dbReference>
<protein>
    <recommendedName>
        <fullName evidence="4">DUF222 domain-containing protein</fullName>
    </recommendedName>
</protein>
<evidence type="ECO:0000313" key="2">
    <source>
        <dbReference type="EMBL" id="OCI32824.1"/>
    </source>
</evidence>
<evidence type="ECO:0008006" key="4">
    <source>
        <dbReference type="Google" id="ProtNLM"/>
    </source>
</evidence>
<reference evidence="2 3" key="1">
    <citation type="submission" date="2016-06" db="EMBL/GenBank/DDBJ databases">
        <title>Genome sequence of Oerskovia enterophila DSM 43852.</title>
        <authorList>
            <person name="Poehlein A."/>
            <person name="Jag V."/>
            <person name="Bengelsdorf F.R."/>
            <person name="Daniel R."/>
            <person name="Duerre P."/>
        </authorList>
    </citation>
    <scope>NUCLEOTIDE SEQUENCE [LARGE SCALE GENOMIC DNA]</scope>
    <source>
        <strain evidence="2 3">DSM 43852</strain>
    </source>
</reference>
<gene>
    <name evidence="2" type="ORF">OERS_04160</name>
</gene>
<dbReference type="Proteomes" id="UP000093412">
    <property type="component" value="Unassembled WGS sequence"/>
</dbReference>
<feature type="compositionally biased region" description="Low complexity" evidence="1">
    <location>
        <begin position="123"/>
        <end position="138"/>
    </location>
</feature>
<feature type="region of interest" description="Disordered" evidence="1">
    <location>
        <begin position="107"/>
        <end position="138"/>
    </location>
</feature>
<comment type="caution">
    <text evidence="2">The sequence shown here is derived from an EMBL/GenBank/DDBJ whole genome shotgun (WGS) entry which is preliminary data.</text>
</comment>
<evidence type="ECO:0000256" key="1">
    <source>
        <dbReference type="SAM" id="MobiDB-lite"/>
    </source>
</evidence>